<reference evidence="1" key="1">
    <citation type="submission" date="2020-01" db="EMBL/GenBank/DDBJ databases">
        <authorList>
            <person name="Meier V. D."/>
            <person name="Meier V D."/>
        </authorList>
    </citation>
    <scope>NUCLEOTIDE SEQUENCE</scope>
    <source>
        <strain evidence="1">HLG_WM_MAG_02</strain>
    </source>
</reference>
<accession>A0A6S6SLI2</accession>
<name>A0A6S6SLI2_9BACT</name>
<gene>
    <name evidence="1" type="ORF">HELGO_WM10743</name>
</gene>
<proteinExistence type="predicted"/>
<dbReference type="AlphaFoldDB" id="A0A6S6SLI2"/>
<evidence type="ECO:0000313" key="1">
    <source>
        <dbReference type="EMBL" id="CAA6803598.1"/>
    </source>
</evidence>
<protein>
    <submittedName>
        <fullName evidence="1">Uncharacterized protein</fullName>
    </submittedName>
</protein>
<organism evidence="1">
    <name type="scientific">uncultured Sulfurovum sp</name>
    <dbReference type="NCBI Taxonomy" id="269237"/>
    <lineage>
        <taxon>Bacteria</taxon>
        <taxon>Pseudomonadati</taxon>
        <taxon>Campylobacterota</taxon>
        <taxon>Epsilonproteobacteria</taxon>
        <taxon>Campylobacterales</taxon>
        <taxon>Sulfurovaceae</taxon>
        <taxon>Sulfurovum</taxon>
        <taxon>environmental samples</taxon>
    </lineage>
</organism>
<dbReference type="EMBL" id="CACVAZ010000014">
    <property type="protein sequence ID" value="CAA6803598.1"/>
    <property type="molecule type" value="Genomic_DNA"/>
</dbReference>
<sequence length="466" mass="52919">MEELIFNIEFLSDIVLPSSSNTEGKIEPLDFIAGSNFLGMVAKDKEYNKFENSFDVFHSGKVRFGDATLLQEDKPTYKIPLSFFHEKLKKHIVVNQLHTPLSELTQAKQFRAGYITKDFSLILLDYNYAQKSGYDKSKRRSKDSSMYGYSSMKNGTEWQFVLKYDTAISDADIERIKKNLLGKKRLGKSKSSQYGQVKITLDNASVESIENMTFGDEIILYVKSRLALVDEGGNPTYNLNYLTDGLKDEQIDWNRTQLRTSTYNRYDGTRKSKDTQRVVINSGSVIVLNNIKKDVTPAMIEKIKNGVGVYLSEGFGEVLVNPSFLDDKPVTLHDFIKKQDLNSAVSISDEMVKFLFMKEEEKKQNLQVATKVHEFIEKNRNIYSKAMNAQWGTIGSLCASSSDEFIKNSVQAYIVDGVAKDKWQGKKSESLLDAIDKSSSPLAFTKLLCMEMPKVKDSDKKEQKDD</sequence>